<dbReference type="Gene3D" id="2.160.20.120">
    <property type="match status" value="1"/>
</dbReference>
<comment type="caution">
    <text evidence="2">The sequence shown here is derived from an EMBL/GenBank/DDBJ whole genome shotgun (WGS) entry which is preliminary data.</text>
</comment>
<dbReference type="InterPro" id="IPR025164">
    <property type="entry name" value="Toastrack_DUF4097"/>
</dbReference>
<feature type="domain" description="DUF4097" evidence="1">
    <location>
        <begin position="41"/>
        <end position="284"/>
    </location>
</feature>
<gene>
    <name evidence="2" type="ORF">F7731_13565</name>
</gene>
<reference evidence="2 3" key="1">
    <citation type="journal article" date="2016" name="Antonie Van Leeuwenhoek">
        <title>Bacillus depressus sp. nov., isolated from soil of a sunflower field.</title>
        <authorList>
            <person name="Wei X."/>
            <person name="Xin D."/>
            <person name="Xin Y."/>
            <person name="Zhang H."/>
            <person name="Wang T."/>
            <person name="Zhang J."/>
        </authorList>
    </citation>
    <scope>NUCLEOTIDE SEQUENCE [LARGE SCALE GENOMIC DNA]</scope>
    <source>
        <strain evidence="2 3">BZ1</strain>
    </source>
</reference>
<evidence type="ECO:0000259" key="1">
    <source>
        <dbReference type="Pfam" id="PF13349"/>
    </source>
</evidence>
<dbReference type="AlphaFoldDB" id="A0A6L3V9U5"/>
<proteinExistence type="predicted"/>
<sequence length="285" mass="31573">MKRILIIFFVLIGLYLLMNLNVMRIFSFGNEVAEANVTKKINHVEIDASSVKTVIIPEKRSNIKAELDGKGTLSVKKSGDRILVKYKRSWLKGFPNFKNKTVLNIYIPDDYDRNMDIEVGSGYLVFEGKSNKQPMKLDKLDINLGSGKIDLKNLVIKEFSNDVSSGMVTIDSLKTEEGSIDVNSGIVKLRHYEGLLKADVSSGQLDIQMDKVTDNIDVEVSSGHLRLGLPKNADFTLNGKVSSGIIKTDIPLNDKIQEKNKISGQSGSGKYKLNITVSSGLVNIY</sequence>
<accession>A0A6L3V9U5</accession>
<keyword evidence="3" id="KW-1185">Reference proteome</keyword>
<dbReference type="Pfam" id="PF13349">
    <property type="entry name" value="DUF4097"/>
    <property type="match status" value="1"/>
</dbReference>
<protein>
    <submittedName>
        <fullName evidence="2">DUF4097 domain-containing protein</fullName>
    </submittedName>
</protein>
<dbReference type="EMBL" id="WBOS01000005">
    <property type="protein sequence ID" value="KAB2334785.1"/>
    <property type="molecule type" value="Genomic_DNA"/>
</dbReference>
<name>A0A6L3V9U5_9BACI</name>
<organism evidence="2 3">
    <name type="scientific">Cytobacillus depressus</name>
    <dbReference type="NCBI Taxonomy" id="1602942"/>
    <lineage>
        <taxon>Bacteria</taxon>
        <taxon>Bacillati</taxon>
        <taxon>Bacillota</taxon>
        <taxon>Bacilli</taxon>
        <taxon>Bacillales</taxon>
        <taxon>Bacillaceae</taxon>
        <taxon>Cytobacillus</taxon>
    </lineage>
</organism>
<dbReference type="RefSeq" id="WP_151535325.1">
    <property type="nucleotide sequence ID" value="NZ_WBOS01000005.1"/>
</dbReference>
<dbReference type="Proteomes" id="UP000481030">
    <property type="component" value="Unassembled WGS sequence"/>
</dbReference>
<evidence type="ECO:0000313" key="3">
    <source>
        <dbReference type="Proteomes" id="UP000481030"/>
    </source>
</evidence>
<dbReference type="OrthoDB" id="2940757at2"/>
<evidence type="ECO:0000313" key="2">
    <source>
        <dbReference type="EMBL" id="KAB2334785.1"/>
    </source>
</evidence>